<dbReference type="Proteomes" id="UP000278627">
    <property type="component" value="Unassembled WGS sequence"/>
</dbReference>
<feature type="transmembrane region" description="Helical" evidence="1">
    <location>
        <begin position="6"/>
        <end position="23"/>
    </location>
</feature>
<reference evidence="2 3" key="1">
    <citation type="submission" date="2018-11" db="EMBL/GenBank/DDBJ databases">
        <authorList>
            <consortium name="Pathogen Informatics"/>
        </authorList>
    </citation>
    <scope>NUCLEOTIDE SEQUENCE [LARGE SCALE GENOMIC DNA]</scope>
</reference>
<protein>
    <submittedName>
        <fullName evidence="2">Uncharacterized protein</fullName>
    </submittedName>
</protein>
<dbReference type="AlphaFoldDB" id="A0A3P7S1C2"/>
<evidence type="ECO:0000313" key="3">
    <source>
        <dbReference type="Proteomes" id="UP000278627"/>
    </source>
</evidence>
<evidence type="ECO:0000313" key="2">
    <source>
        <dbReference type="EMBL" id="VDN91106.1"/>
    </source>
</evidence>
<keyword evidence="3" id="KW-1185">Reference proteome</keyword>
<keyword evidence="1" id="KW-1133">Transmembrane helix</keyword>
<sequence>MHIYIYIYIYIITFGDLLFYAYFKDIPYSHKIIFEIFNIALDNIFYLQNLILIKKNTEMELVRQTLIVMFSSAKKAIKKNIITLKFKDICRINIFAKACCDFIKDNQVELEANIQWSSVAYADAVFSAGGDMNGTTTRYDRL</sequence>
<evidence type="ECO:0000256" key="1">
    <source>
        <dbReference type="SAM" id="Phobius"/>
    </source>
</evidence>
<name>A0A3P7S1C2_BRUPA</name>
<dbReference type="EMBL" id="UZAD01013169">
    <property type="protein sequence ID" value="VDN91106.1"/>
    <property type="molecule type" value="Genomic_DNA"/>
</dbReference>
<gene>
    <name evidence="2" type="ORF">BPAG_LOCUS9920</name>
</gene>
<proteinExistence type="predicted"/>
<accession>A0A3P7S1C2</accession>
<organism evidence="2 3">
    <name type="scientific">Brugia pahangi</name>
    <name type="common">Filarial nematode worm</name>
    <dbReference type="NCBI Taxonomy" id="6280"/>
    <lineage>
        <taxon>Eukaryota</taxon>
        <taxon>Metazoa</taxon>
        <taxon>Ecdysozoa</taxon>
        <taxon>Nematoda</taxon>
        <taxon>Chromadorea</taxon>
        <taxon>Rhabditida</taxon>
        <taxon>Spirurina</taxon>
        <taxon>Spiruromorpha</taxon>
        <taxon>Filarioidea</taxon>
        <taxon>Onchocercidae</taxon>
        <taxon>Brugia</taxon>
    </lineage>
</organism>
<keyword evidence="1" id="KW-0812">Transmembrane</keyword>
<keyword evidence="1" id="KW-0472">Membrane</keyword>